<feature type="region of interest" description="Disordered" evidence="1">
    <location>
        <begin position="63"/>
        <end position="107"/>
    </location>
</feature>
<feature type="compositionally biased region" description="Acidic residues" evidence="1">
    <location>
        <begin position="202"/>
        <end position="217"/>
    </location>
</feature>
<feature type="compositionally biased region" description="Acidic residues" evidence="1">
    <location>
        <begin position="246"/>
        <end position="265"/>
    </location>
</feature>
<dbReference type="EMBL" id="MN740696">
    <property type="protein sequence ID" value="QHU08302.1"/>
    <property type="molecule type" value="Genomic_DNA"/>
</dbReference>
<feature type="region of interest" description="Disordered" evidence="1">
    <location>
        <begin position="169"/>
        <end position="265"/>
    </location>
</feature>
<protein>
    <submittedName>
        <fullName evidence="2">Uncharacterized protein</fullName>
    </submittedName>
</protein>
<evidence type="ECO:0000256" key="1">
    <source>
        <dbReference type="SAM" id="MobiDB-lite"/>
    </source>
</evidence>
<feature type="compositionally biased region" description="Basic residues" evidence="1">
    <location>
        <begin position="177"/>
        <end position="197"/>
    </location>
</feature>
<dbReference type="AlphaFoldDB" id="A0A6C0JRA9"/>
<proteinExistence type="predicted"/>
<evidence type="ECO:0000313" key="2">
    <source>
        <dbReference type="EMBL" id="QHU08302.1"/>
    </source>
</evidence>
<name>A0A6C0JRA9_9ZZZZ</name>
<sequence length="337" mass="36154">MSNTLISQIDAIFEEANTTARNQVLDLVAKSLAAQTDLFKKKMTAKQILALLMADGGGKKKAAKAGAKKVADDDSDAASDAADDAGDDDEAGDEDAGDAPMPEGWDEKKVKAFWKAYNKMDDGHYLNAVSNRSNDGKKKTGLVRNDKWHICAKTDEKEFLDSVVAYLNANPEAPVAKRGRKATGGKKPAAKKTTKKAAPKDSDDDEGGDDDESDAADDAPAADSDDEDEAPAPKTKATKKAAAKDSDDDEADDEEEADDDAEYVDGYDAGLLEKLKTAVTKAEKGTFVNVATRKIVSNNDSNKKKFKFVANKKLAIPILADDDEMAAYEARLYAMLK</sequence>
<accession>A0A6C0JRA9</accession>
<organism evidence="2">
    <name type="scientific">viral metagenome</name>
    <dbReference type="NCBI Taxonomy" id="1070528"/>
    <lineage>
        <taxon>unclassified sequences</taxon>
        <taxon>metagenomes</taxon>
        <taxon>organismal metagenomes</taxon>
    </lineage>
</organism>
<reference evidence="2" key="1">
    <citation type="journal article" date="2020" name="Nature">
        <title>Giant virus diversity and host interactions through global metagenomics.</title>
        <authorList>
            <person name="Schulz F."/>
            <person name="Roux S."/>
            <person name="Paez-Espino D."/>
            <person name="Jungbluth S."/>
            <person name="Walsh D.A."/>
            <person name="Denef V.J."/>
            <person name="McMahon K.D."/>
            <person name="Konstantinidis K.T."/>
            <person name="Eloe-Fadrosh E.A."/>
            <person name="Kyrpides N.C."/>
            <person name="Woyke T."/>
        </authorList>
    </citation>
    <scope>NUCLEOTIDE SEQUENCE</scope>
    <source>
        <strain evidence="2">GVMAG-S-1062768-28</strain>
    </source>
</reference>
<feature type="compositionally biased region" description="Acidic residues" evidence="1">
    <location>
        <begin position="73"/>
        <end position="97"/>
    </location>
</feature>